<protein>
    <recommendedName>
        <fullName evidence="2">ATPase dynein-related AAA domain-containing protein</fullName>
    </recommendedName>
</protein>
<evidence type="ECO:0000313" key="4">
    <source>
        <dbReference type="Proteomes" id="UP000176850"/>
    </source>
</evidence>
<reference evidence="3 4" key="1">
    <citation type="journal article" date="2016" name="Nat. Commun.">
        <title>Thousands of microbial genomes shed light on interconnected biogeochemical processes in an aquifer system.</title>
        <authorList>
            <person name="Anantharaman K."/>
            <person name="Brown C.T."/>
            <person name="Hug L.A."/>
            <person name="Sharon I."/>
            <person name="Castelle C.J."/>
            <person name="Probst A.J."/>
            <person name="Thomas B.C."/>
            <person name="Singh A."/>
            <person name="Wilkins M.J."/>
            <person name="Karaoz U."/>
            <person name="Brodie E.L."/>
            <person name="Williams K.H."/>
            <person name="Hubbard S.S."/>
            <person name="Banfield J.F."/>
        </authorList>
    </citation>
    <scope>NUCLEOTIDE SEQUENCE [LARGE SCALE GENOMIC DNA]</scope>
</reference>
<evidence type="ECO:0000256" key="1">
    <source>
        <dbReference type="SAM" id="MobiDB-lite"/>
    </source>
</evidence>
<dbReference type="InterPro" id="IPR011704">
    <property type="entry name" value="ATPase_dyneun-rel_AAA"/>
</dbReference>
<feature type="region of interest" description="Disordered" evidence="1">
    <location>
        <begin position="1"/>
        <end position="26"/>
    </location>
</feature>
<dbReference type="SUPFAM" id="SSF52540">
    <property type="entry name" value="P-loop containing nucleoside triphosphate hydrolases"/>
    <property type="match status" value="1"/>
</dbReference>
<dbReference type="GO" id="GO:0005524">
    <property type="term" value="F:ATP binding"/>
    <property type="evidence" value="ECO:0007669"/>
    <property type="project" value="InterPro"/>
</dbReference>
<gene>
    <name evidence="3" type="ORF">A2799_01600</name>
</gene>
<dbReference type="EMBL" id="MFZH01000007">
    <property type="protein sequence ID" value="OGK19706.1"/>
    <property type="molecule type" value="Genomic_DNA"/>
</dbReference>
<dbReference type="Gene3D" id="3.40.50.300">
    <property type="entry name" value="P-loop containing nucleotide triphosphate hydrolases"/>
    <property type="match status" value="1"/>
</dbReference>
<dbReference type="Proteomes" id="UP000176850">
    <property type="component" value="Unassembled WGS sequence"/>
</dbReference>
<dbReference type="GO" id="GO:0016887">
    <property type="term" value="F:ATP hydrolysis activity"/>
    <property type="evidence" value="ECO:0007669"/>
    <property type="project" value="InterPro"/>
</dbReference>
<name>A0A1F7GLW5_9BACT</name>
<feature type="domain" description="ATPase dynein-related AAA" evidence="2">
    <location>
        <begin position="965"/>
        <end position="1101"/>
    </location>
</feature>
<evidence type="ECO:0000313" key="3">
    <source>
        <dbReference type="EMBL" id="OGK19706.1"/>
    </source>
</evidence>
<proteinExistence type="predicted"/>
<organism evidence="3 4">
    <name type="scientific">Candidatus Roizmanbacteria bacterium RIFCSPHIGHO2_01_FULL_39_24</name>
    <dbReference type="NCBI Taxonomy" id="1802032"/>
    <lineage>
        <taxon>Bacteria</taxon>
        <taxon>Candidatus Roizmaniibacteriota</taxon>
    </lineage>
</organism>
<accession>A0A1F7GLW5</accession>
<sequence>MDPQPSNDQDSAKDHAVNADSPLPELKPTLLLKSQEPVTIKDEKDGLVIPYGENTVVIGAGIDEIQILDKSGKKIEGLDITQTMIFDWDSISNIRNGRFSTLVQTHDLNNPSDRFLGVNDFPLHLQAFATSFIKRGGTRRVGIPARSWKLDVMKSGKMDERTDDGYILIYQKDTKQFIAFQTKTDAGVDLPPRNWKRFDSVDVFMDELPENIKSELKELNNDAVNYKRISTDHDVLVYDDRVVVAKLGQSAEVPPDFVDKIIGVGTNIVSDPRDTQTIYYCKTTNPESIFRLDTNGDPASWHTEAVDLPQQYTEITNLQIDPSGHFFTFESNEEFVILSRDDLTEVAKIPNVLHGKLDQHGRVYGINDEGCMVIYDPNFQDVALELEKRRIARLSQGLRSDLFVSESATTPVESADQFQHLEAVRADLEGTFQAQLQTITRLEDMATVTDGLSRLRTRLQKEGLQPAQISFITGGIQDSIRDAEHVLAAPVVAQSLADLDTKLSGTLTITTLAEARDDLAKLRSMDNLVDDATRAQIRALENQLGQQSTELFRTEGEVITRDVGEMVGGVRAELDAIVSMPDFADWQEFRLPQLISRLGALANDCPLEAHETQRSILAARRQLQELSKEYETRFKENYAKVREHASEIIDERAGLIRIDMHSAIDRLRGRGFGDRAQFEAYTGSSEALGLLRTEIEELARQDPDAARELDKELKIGIARLMSEVERGGLTTIAETGQQMILFRDTLFPRWEGKVHEKVQRHVDLIFMPDERTKGPGVRADQIFGDVGIMEINSRGHLEKRRIYQGMQNEDEWRYGSVRTKGADVFPTYVSQADYRRIKQSYADWNRGDASTIRRTLHDTRQELRDLYKERQLVGSREAAVDEAWRERYRVLMDSYAQYAVDNHVSILSRIDRLRNAPETKFTNGAGYVPEWQNHWTTDETTEQYLDEMAQVAKMQLDLQEGLLNLKGHAGTGKDILVKMFCNRSNRQYFPIDCSKWTTEFELSEDVVLEAQDGASRTVKVPSIVLNAITTPGAVMYFNEFNAMPEQAQIFLHGLMDEKRTLTLKTSSGKAVRALSSVLLMGSMNPGYPGTFNPQFATKSRMVGLEIDYPPLYRESNSDDPNPNPPINSAEALRIARQVDSLSDFTFDPNPEHNEFVQIWDRHINGIQNGATDLTTEQKFDLEAILTMVEFAHKLREGFILKFDKAKASAIPRGTLLIDQPITGRELRRMAEVLSKMSAEEKATSSPEGVVRDLIEQIFLPNIDKRDEKDEIKTAMATWTSTKRPAA</sequence>
<dbReference type="Pfam" id="PF07728">
    <property type="entry name" value="AAA_5"/>
    <property type="match status" value="1"/>
</dbReference>
<dbReference type="InterPro" id="IPR027417">
    <property type="entry name" value="P-loop_NTPase"/>
</dbReference>
<evidence type="ECO:0000259" key="2">
    <source>
        <dbReference type="Pfam" id="PF07728"/>
    </source>
</evidence>
<comment type="caution">
    <text evidence="3">The sequence shown here is derived from an EMBL/GenBank/DDBJ whole genome shotgun (WGS) entry which is preliminary data.</text>
</comment>